<feature type="chain" id="PRO_5046147303" description="DUF1513 domain-containing protein" evidence="1">
    <location>
        <begin position="27"/>
        <end position="379"/>
    </location>
</feature>
<dbReference type="EMBL" id="BSOR01000027">
    <property type="protein sequence ID" value="GLR64127.1"/>
    <property type="molecule type" value="Genomic_DNA"/>
</dbReference>
<dbReference type="InterPro" id="IPR015943">
    <property type="entry name" value="WD40/YVTN_repeat-like_dom_sf"/>
</dbReference>
<reference evidence="3" key="1">
    <citation type="journal article" date="2019" name="Int. J. Syst. Evol. Microbiol.">
        <title>The Global Catalogue of Microorganisms (GCM) 10K type strain sequencing project: providing services to taxonomists for standard genome sequencing and annotation.</title>
        <authorList>
            <consortium name="The Broad Institute Genomics Platform"/>
            <consortium name="The Broad Institute Genome Sequencing Center for Infectious Disease"/>
            <person name="Wu L."/>
            <person name="Ma J."/>
        </authorList>
    </citation>
    <scope>NUCLEOTIDE SEQUENCE [LARGE SCALE GENOMIC DNA]</scope>
    <source>
        <strain evidence="3">NBRC 100033</strain>
    </source>
</reference>
<dbReference type="InterPro" id="IPR008311">
    <property type="entry name" value="UCP028101"/>
</dbReference>
<keyword evidence="3" id="KW-1185">Reference proteome</keyword>
<sequence length="379" mass="42402">MRMNRRQLLSWLAAAPLLAKTQFSLANDKQRITQQLMKQQAEQLYASAAKKTGGGYYLSFFNGLGQEQTSHPLPSRAHHILADSKRGWLFTIARRPGEFIDIYDYRNNRPLAHLKVQPNHYLQGHALLSPDGRYLYTSETSLKDDQGHLVVRDLENKFKPVNKLATGGIEPHEFLWMPDGKTLVVANGGIATEGRKKLNLETMQSSLVYLNSQTDEIIEKQQLADEYHQCSLRHLDVANNGQVVVALQYQGHPADQVPLVLAHKQGEALETLAMPELIRSQLQQYCGSACFDSSGQFAAVSSPRGNQVMLWDMQQRSFLSSIYAADGCGLAATQKEGEFLVSTGRGKVYQLSALTGNKQLLQLQDGNLWHWDNHLTAVT</sequence>
<dbReference type="Gene3D" id="2.130.10.10">
    <property type="entry name" value="YVTN repeat-like/Quinoprotein amine dehydrogenase"/>
    <property type="match status" value="1"/>
</dbReference>
<dbReference type="RefSeq" id="WP_036239741.1">
    <property type="nucleotide sequence ID" value="NZ_BSOR01000027.1"/>
</dbReference>
<evidence type="ECO:0008006" key="4">
    <source>
        <dbReference type="Google" id="ProtNLM"/>
    </source>
</evidence>
<evidence type="ECO:0000313" key="3">
    <source>
        <dbReference type="Proteomes" id="UP001156682"/>
    </source>
</evidence>
<proteinExistence type="predicted"/>
<keyword evidence="1" id="KW-0732">Signal</keyword>
<organism evidence="2 3">
    <name type="scientific">Marinospirillum insulare</name>
    <dbReference type="NCBI Taxonomy" id="217169"/>
    <lineage>
        <taxon>Bacteria</taxon>
        <taxon>Pseudomonadati</taxon>
        <taxon>Pseudomonadota</taxon>
        <taxon>Gammaproteobacteria</taxon>
        <taxon>Oceanospirillales</taxon>
        <taxon>Oceanospirillaceae</taxon>
        <taxon>Marinospirillum</taxon>
    </lineage>
</organism>
<dbReference type="SUPFAM" id="SSF50969">
    <property type="entry name" value="YVTN repeat-like/Quinoprotein amine dehydrogenase"/>
    <property type="match status" value="1"/>
</dbReference>
<gene>
    <name evidence="2" type="ORF">GCM10007878_15650</name>
</gene>
<feature type="signal peptide" evidence="1">
    <location>
        <begin position="1"/>
        <end position="26"/>
    </location>
</feature>
<evidence type="ECO:0000313" key="2">
    <source>
        <dbReference type="EMBL" id="GLR64127.1"/>
    </source>
</evidence>
<dbReference type="PIRSF" id="PIRSF028101">
    <property type="entry name" value="UCP028101"/>
    <property type="match status" value="1"/>
</dbReference>
<accession>A0ABQ5ZXF7</accession>
<comment type="caution">
    <text evidence="2">The sequence shown here is derived from an EMBL/GenBank/DDBJ whole genome shotgun (WGS) entry which is preliminary data.</text>
</comment>
<dbReference type="InterPro" id="IPR011044">
    <property type="entry name" value="Quino_amine_DH_bsu"/>
</dbReference>
<evidence type="ECO:0000256" key="1">
    <source>
        <dbReference type="SAM" id="SignalP"/>
    </source>
</evidence>
<name>A0ABQ5ZXF7_9GAMM</name>
<protein>
    <recommendedName>
        <fullName evidence="4">DUF1513 domain-containing protein</fullName>
    </recommendedName>
</protein>
<dbReference type="Pfam" id="PF07433">
    <property type="entry name" value="DUF1513"/>
    <property type="match status" value="1"/>
</dbReference>
<dbReference type="Proteomes" id="UP001156682">
    <property type="component" value="Unassembled WGS sequence"/>
</dbReference>